<dbReference type="OrthoDB" id="2972750at2759"/>
<keyword evidence="2" id="KW-0472">Membrane</keyword>
<organism evidence="3 4">
    <name type="scientific">Trametes coccinea (strain BRFM310)</name>
    <name type="common">Pycnoporus coccineus</name>
    <dbReference type="NCBI Taxonomy" id="1353009"/>
    <lineage>
        <taxon>Eukaryota</taxon>
        <taxon>Fungi</taxon>
        <taxon>Dikarya</taxon>
        <taxon>Basidiomycota</taxon>
        <taxon>Agaricomycotina</taxon>
        <taxon>Agaricomycetes</taxon>
        <taxon>Polyporales</taxon>
        <taxon>Polyporaceae</taxon>
        <taxon>Trametes</taxon>
    </lineage>
</organism>
<evidence type="ECO:0000313" key="3">
    <source>
        <dbReference type="EMBL" id="OSD05129.1"/>
    </source>
</evidence>
<keyword evidence="2" id="KW-0812">Transmembrane</keyword>
<evidence type="ECO:0000256" key="2">
    <source>
        <dbReference type="SAM" id="Phobius"/>
    </source>
</evidence>
<reference evidence="3 4" key="1">
    <citation type="journal article" date="2015" name="Biotechnol. Biofuels">
        <title>Enhanced degradation of softwood versus hardwood by the white-rot fungus Pycnoporus coccineus.</title>
        <authorList>
            <person name="Couturier M."/>
            <person name="Navarro D."/>
            <person name="Chevret D."/>
            <person name="Henrissat B."/>
            <person name="Piumi F."/>
            <person name="Ruiz-Duenas F.J."/>
            <person name="Martinez A.T."/>
            <person name="Grigoriev I.V."/>
            <person name="Riley R."/>
            <person name="Lipzen A."/>
            <person name="Berrin J.G."/>
            <person name="Master E.R."/>
            <person name="Rosso M.N."/>
        </authorList>
    </citation>
    <scope>NUCLEOTIDE SEQUENCE [LARGE SCALE GENOMIC DNA]</scope>
    <source>
        <strain evidence="3 4">BRFM310</strain>
    </source>
</reference>
<gene>
    <name evidence="3" type="ORF">PYCCODRAFT_1432882</name>
</gene>
<protein>
    <submittedName>
        <fullName evidence="3">Uncharacterized protein</fullName>
    </submittedName>
</protein>
<dbReference type="Proteomes" id="UP000193067">
    <property type="component" value="Unassembled WGS sequence"/>
</dbReference>
<feature type="transmembrane region" description="Helical" evidence="2">
    <location>
        <begin position="28"/>
        <end position="48"/>
    </location>
</feature>
<proteinExistence type="predicted"/>
<dbReference type="AlphaFoldDB" id="A0A1Y2IVF6"/>
<feature type="compositionally biased region" description="Basic and acidic residues" evidence="1">
    <location>
        <begin position="176"/>
        <end position="189"/>
    </location>
</feature>
<dbReference type="EMBL" id="KZ084094">
    <property type="protein sequence ID" value="OSD05129.1"/>
    <property type="molecule type" value="Genomic_DNA"/>
</dbReference>
<name>A0A1Y2IVF6_TRAC3</name>
<accession>A0A1Y2IVF6</accession>
<evidence type="ECO:0000313" key="4">
    <source>
        <dbReference type="Proteomes" id="UP000193067"/>
    </source>
</evidence>
<keyword evidence="2" id="KW-1133">Transmembrane helix</keyword>
<sequence length="208" mass="22007">MSTSSSSTDPAPTSQFSSIFQSAGGPPLILVCIAGGLLIGAFVGMFIMKRLRPSVVVNRVSVAGRAQPQLGEKPKLFDVHIVASPGEGGGGEHPWSYAAPFAAVYLPSDDDKVATPPLSSSPSPSALSRIMARLNRHTRSNKGHISTPLQTPQLRSVQLAFTVIMPDPAYPASKNVSHDSHEDDDHEPPMLDCCIGTTILPYRPGPLS</sequence>
<evidence type="ECO:0000256" key="1">
    <source>
        <dbReference type="SAM" id="MobiDB-lite"/>
    </source>
</evidence>
<feature type="region of interest" description="Disordered" evidence="1">
    <location>
        <begin position="172"/>
        <end position="192"/>
    </location>
</feature>
<keyword evidence="4" id="KW-1185">Reference proteome</keyword>